<gene>
    <name evidence="1" type="ORF">QW060_24895</name>
</gene>
<protein>
    <submittedName>
        <fullName evidence="1">Uncharacterized protein</fullName>
    </submittedName>
</protein>
<dbReference type="InterPro" id="IPR036318">
    <property type="entry name" value="FAD-bd_PCMH-like_sf"/>
</dbReference>
<name>A0ABT8D4I0_9FLAO</name>
<dbReference type="InterPro" id="IPR016169">
    <property type="entry name" value="FAD-bd_PCMH_sub2"/>
</dbReference>
<reference evidence="2" key="1">
    <citation type="journal article" date="2019" name="Int. J. Syst. Evol. Microbiol.">
        <title>The Global Catalogue of Microorganisms (GCM) 10K type strain sequencing project: providing services to taxonomists for standard genome sequencing and annotation.</title>
        <authorList>
            <consortium name="The Broad Institute Genomics Platform"/>
            <consortium name="The Broad Institute Genome Sequencing Center for Infectious Disease"/>
            <person name="Wu L."/>
            <person name="Ma J."/>
        </authorList>
    </citation>
    <scope>NUCLEOTIDE SEQUENCE [LARGE SCALE GENOMIC DNA]</scope>
    <source>
        <strain evidence="2">CECT 7184</strain>
    </source>
</reference>
<accession>A0ABT8D4I0</accession>
<dbReference type="SUPFAM" id="SSF56176">
    <property type="entry name" value="FAD-binding/transporter-associated domain-like"/>
    <property type="match status" value="1"/>
</dbReference>
<proteinExistence type="predicted"/>
<evidence type="ECO:0000313" key="1">
    <source>
        <dbReference type="EMBL" id="MDN3710124.1"/>
    </source>
</evidence>
<dbReference type="RefSeq" id="WP_290365381.1">
    <property type="nucleotide sequence ID" value="NZ_JAUFQU010000075.1"/>
</dbReference>
<dbReference type="EMBL" id="JAUFQU010000075">
    <property type="protein sequence ID" value="MDN3710124.1"/>
    <property type="molecule type" value="Genomic_DNA"/>
</dbReference>
<sequence>MLSLRYNQEKYCMNWYCGLCARIWRTRKFIFDIWNVGTAPMQNVGAYGVEIKDIFISCTTLNIETLETEQFSNAECKFGYRKVFLKTKPKTNMSSYQCVSGLQEKSHSKNRLW</sequence>
<dbReference type="Gene3D" id="3.30.465.10">
    <property type="match status" value="1"/>
</dbReference>
<evidence type="ECO:0000313" key="2">
    <source>
        <dbReference type="Proteomes" id="UP001242368"/>
    </source>
</evidence>
<dbReference type="Proteomes" id="UP001242368">
    <property type="component" value="Unassembled WGS sequence"/>
</dbReference>
<organism evidence="1 2">
    <name type="scientific">Paenimyroides ceti</name>
    <dbReference type="NCBI Taxonomy" id="395087"/>
    <lineage>
        <taxon>Bacteria</taxon>
        <taxon>Pseudomonadati</taxon>
        <taxon>Bacteroidota</taxon>
        <taxon>Flavobacteriia</taxon>
        <taxon>Flavobacteriales</taxon>
        <taxon>Flavobacteriaceae</taxon>
        <taxon>Paenimyroides</taxon>
    </lineage>
</organism>
<comment type="caution">
    <text evidence="1">The sequence shown here is derived from an EMBL/GenBank/DDBJ whole genome shotgun (WGS) entry which is preliminary data.</text>
</comment>
<keyword evidence="2" id="KW-1185">Reference proteome</keyword>